<dbReference type="EMBL" id="JAAMOB010000004">
    <property type="protein sequence ID" value="KAF4114064.1"/>
    <property type="molecule type" value="Genomic_DNA"/>
</dbReference>
<dbReference type="AlphaFoldDB" id="A0A7J6D4T3"/>
<keyword evidence="4" id="KW-1185">Reference proteome</keyword>
<reference evidence="3 4" key="1">
    <citation type="submission" date="2020-04" db="EMBL/GenBank/DDBJ databases">
        <title>Chromosome-level genome assembly of a cyprinid fish Onychostoma macrolepis by integration of Nanopore Sequencing, Bionano and Hi-C technology.</title>
        <authorList>
            <person name="Wang D."/>
        </authorList>
    </citation>
    <scope>NUCLEOTIDE SEQUENCE [LARGE SCALE GENOMIC DNA]</scope>
    <source>
        <strain evidence="3">SWU-2019</strain>
        <tissue evidence="3">Muscle</tissue>
    </source>
</reference>
<dbReference type="InterPro" id="IPR018101">
    <property type="entry name" value="Transl_elong_Ts_CS"/>
</dbReference>
<dbReference type="PROSITE" id="PS01127">
    <property type="entry name" value="EF_TS_2"/>
    <property type="match status" value="1"/>
</dbReference>
<evidence type="ECO:0000313" key="4">
    <source>
        <dbReference type="Proteomes" id="UP000579812"/>
    </source>
</evidence>
<evidence type="ECO:0000313" key="3">
    <source>
        <dbReference type="EMBL" id="KAF4114064.1"/>
    </source>
</evidence>
<evidence type="ECO:0000256" key="1">
    <source>
        <dbReference type="SAM" id="MobiDB-lite"/>
    </source>
</evidence>
<evidence type="ECO:0000259" key="2">
    <source>
        <dbReference type="Pfam" id="PF00889"/>
    </source>
</evidence>
<feature type="domain" description="Translation elongation factor EFTs/EF1B dimerisation" evidence="2">
    <location>
        <begin position="1"/>
        <end position="42"/>
    </location>
</feature>
<organism evidence="3 4">
    <name type="scientific">Onychostoma macrolepis</name>
    <dbReference type="NCBI Taxonomy" id="369639"/>
    <lineage>
        <taxon>Eukaryota</taxon>
        <taxon>Metazoa</taxon>
        <taxon>Chordata</taxon>
        <taxon>Craniata</taxon>
        <taxon>Vertebrata</taxon>
        <taxon>Euteleostomi</taxon>
        <taxon>Actinopterygii</taxon>
        <taxon>Neopterygii</taxon>
        <taxon>Teleostei</taxon>
        <taxon>Ostariophysi</taxon>
        <taxon>Cypriniformes</taxon>
        <taxon>Cyprinidae</taxon>
        <taxon>Acrossocheilinae</taxon>
        <taxon>Onychostoma</taxon>
    </lineage>
</organism>
<dbReference type="Proteomes" id="UP000579812">
    <property type="component" value="Unassembled WGS sequence"/>
</dbReference>
<proteinExistence type="predicted"/>
<dbReference type="Pfam" id="PF00889">
    <property type="entry name" value="EF_TS"/>
    <property type="match status" value="1"/>
</dbReference>
<accession>A0A7J6D4T3</accession>
<comment type="caution">
    <text evidence="3">The sequence shown here is derived from an EMBL/GenBank/DDBJ whole genome shotgun (WGS) entry which is preliminary data.</text>
</comment>
<protein>
    <recommendedName>
        <fullName evidence="2">Translation elongation factor EFTs/EF1B dimerisation domain-containing protein</fullName>
    </recommendedName>
</protein>
<feature type="region of interest" description="Disordered" evidence="1">
    <location>
        <begin position="49"/>
        <end position="103"/>
    </location>
</feature>
<name>A0A7J6D4T3_9TELE</name>
<dbReference type="Gene3D" id="3.30.479.20">
    <property type="entry name" value="Elongation factor Ts, dimerisation domain"/>
    <property type="match status" value="1"/>
</dbReference>
<dbReference type="InterPro" id="IPR014039">
    <property type="entry name" value="Transl_elong_EFTs/EF1B_dimer"/>
</dbReference>
<dbReference type="SUPFAM" id="SSF54713">
    <property type="entry name" value="Elongation factor Ts (EF-Ts), dimerisation domain"/>
    <property type="match status" value="1"/>
</dbReference>
<gene>
    <name evidence="3" type="ORF">G5714_004287</name>
</gene>
<feature type="compositionally biased region" description="Basic and acidic residues" evidence="1">
    <location>
        <begin position="68"/>
        <end position="81"/>
    </location>
</feature>
<sequence length="103" mass="11896">MVEVNCETDFVARNEKFQQLVKDVAFREENLNLFEKAFAELKARVYRERDQAQINNPNNPPPPPSDNQLRDGEERAEERDQPQPAVEDTSSSITDEFSKLSVK</sequence>
<dbReference type="InterPro" id="IPR036402">
    <property type="entry name" value="EF-Ts_dimer_sf"/>
</dbReference>
<dbReference type="GO" id="GO:0003746">
    <property type="term" value="F:translation elongation factor activity"/>
    <property type="evidence" value="ECO:0007669"/>
    <property type="project" value="InterPro"/>
</dbReference>